<evidence type="ECO:0000256" key="12">
    <source>
        <dbReference type="ARBA" id="ARBA00022989"/>
    </source>
</evidence>
<evidence type="ECO:0000256" key="1">
    <source>
        <dbReference type="ARBA" id="ARBA00001936"/>
    </source>
</evidence>
<evidence type="ECO:0000256" key="6">
    <source>
        <dbReference type="ARBA" id="ARBA00022676"/>
    </source>
</evidence>
<sequence>MCEAQAAMPYLCRKNAWLPLTLGTSTGFFFAYFMVYTLFGQKSHLLEIRSWKNAEDLPGDGISHFHLPEDSSESEELSKKVRVLCWIMTAPSNLKTKTIHVKNSWTRHCNVALFMSSTTDDNFPTIGLETGEGRDKLFWKTIRAFNYVHQHYLNEMDWFLKADDDTFVIVDNLRWMLSNYTPDQPIYFGKRFKPYIKQGYMSGGAGYVLSREALKRFVEGFRTGVCKHLTPTEDVALGFCMPLVGVIAGDSRDTEKRETFHPFSPEVHLNVRYHHNKLHWYWIYSFYPAVEGPQCCSDLANSFHYISPEYMYTLEYFAYHLRPYGYQYRYQPLLPENADKLPVHTQNETVQSNRTISDVDIKP</sequence>
<comment type="similarity">
    <text evidence="4">Belongs to the glycosyltransferase 31 family. Beta3-Gal-T subfamily.</text>
</comment>
<evidence type="ECO:0000256" key="10">
    <source>
        <dbReference type="ARBA" id="ARBA00022741"/>
    </source>
</evidence>
<evidence type="ECO:0000256" key="9">
    <source>
        <dbReference type="ARBA" id="ARBA00022723"/>
    </source>
</evidence>
<evidence type="ECO:0000256" key="14">
    <source>
        <dbReference type="ARBA" id="ARBA00023157"/>
    </source>
</evidence>
<evidence type="ECO:0000256" key="8">
    <source>
        <dbReference type="ARBA" id="ARBA00022692"/>
    </source>
</evidence>
<name>A0A974DQM9_XENLA</name>
<dbReference type="FunFam" id="3.90.550.50:FF:000007">
    <property type="entry name" value="Glycoprotein-N-acetylgalactosamine 3-beta-galactosyltransferase 1"/>
    <property type="match status" value="1"/>
</dbReference>
<evidence type="ECO:0000256" key="11">
    <source>
        <dbReference type="ARBA" id="ARBA00022968"/>
    </source>
</evidence>
<evidence type="ECO:0000256" key="13">
    <source>
        <dbReference type="ARBA" id="ARBA00023136"/>
    </source>
</evidence>
<dbReference type="EC" id="2.4.1.122" evidence="5"/>
<evidence type="ECO:0000256" key="5">
    <source>
        <dbReference type="ARBA" id="ARBA00012557"/>
    </source>
</evidence>
<evidence type="ECO:0000256" key="7">
    <source>
        <dbReference type="ARBA" id="ARBA00022679"/>
    </source>
</evidence>
<keyword evidence="11" id="KW-0735">Signal-anchor</keyword>
<evidence type="ECO:0000259" key="18">
    <source>
        <dbReference type="Pfam" id="PF02434"/>
    </source>
</evidence>
<dbReference type="Proteomes" id="UP000694892">
    <property type="component" value="Chromosome 2L"/>
</dbReference>
<gene>
    <name evidence="19" type="ORF">XELAEV_18013457mg</name>
</gene>
<keyword evidence="7" id="KW-0808">Transferase</keyword>
<keyword evidence="10" id="KW-0547">Nucleotide-binding</keyword>
<dbReference type="GO" id="GO:0016263">
    <property type="term" value="F:glycoprotein-N-acetylgalactosamine 3-beta-galactosyltransferase activity"/>
    <property type="evidence" value="ECO:0007669"/>
    <property type="project" value="UniProtKB-EC"/>
</dbReference>
<dbReference type="InterPro" id="IPR026050">
    <property type="entry name" value="C1GALT1/C1GALT1_chp1"/>
</dbReference>
<comment type="cofactor">
    <cofactor evidence="1">
        <name>Mn(2+)</name>
        <dbReference type="ChEBI" id="CHEBI:29035"/>
    </cofactor>
</comment>
<organism evidence="19 20">
    <name type="scientific">Xenopus laevis</name>
    <name type="common">African clawed frog</name>
    <dbReference type="NCBI Taxonomy" id="8355"/>
    <lineage>
        <taxon>Eukaryota</taxon>
        <taxon>Metazoa</taxon>
        <taxon>Chordata</taxon>
        <taxon>Craniata</taxon>
        <taxon>Vertebrata</taxon>
        <taxon>Euteleostomi</taxon>
        <taxon>Amphibia</taxon>
        <taxon>Batrachia</taxon>
        <taxon>Anura</taxon>
        <taxon>Pipoidea</taxon>
        <taxon>Pipidae</taxon>
        <taxon>Xenopodinae</taxon>
        <taxon>Xenopus</taxon>
        <taxon>Xenopus</taxon>
    </lineage>
</organism>
<dbReference type="Pfam" id="PF02434">
    <property type="entry name" value="Fringe"/>
    <property type="match status" value="1"/>
</dbReference>
<dbReference type="InterPro" id="IPR003378">
    <property type="entry name" value="Fringe-like_glycosylTrfase"/>
</dbReference>
<evidence type="ECO:0000256" key="16">
    <source>
        <dbReference type="ARBA" id="ARBA00048842"/>
    </source>
</evidence>
<dbReference type="GO" id="GO:0000166">
    <property type="term" value="F:nucleotide binding"/>
    <property type="evidence" value="ECO:0007669"/>
    <property type="project" value="UniProtKB-KW"/>
</dbReference>
<keyword evidence="15" id="KW-0464">Manganese</keyword>
<comment type="catalytic activity">
    <reaction evidence="16">
        <text>an N-acetyl-alpha-D-galactosaminyl derivative + UDP-alpha-D-galactose = a beta-D-galactosyl-(1-&gt;3)-N-acetyl-alpha-D-galactosaminyl derivative + UDP + H(+)</text>
        <dbReference type="Rhea" id="RHEA:15621"/>
        <dbReference type="ChEBI" id="CHEBI:15378"/>
        <dbReference type="ChEBI" id="CHEBI:28257"/>
        <dbReference type="ChEBI" id="CHEBI:58223"/>
        <dbReference type="ChEBI" id="CHEBI:66914"/>
        <dbReference type="ChEBI" id="CHEBI:133470"/>
        <dbReference type="EC" id="2.4.1.122"/>
    </reaction>
</comment>
<dbReference type="OMA" id="LANSFHY"/>
<feature type="domain" description="Fringe-like glycosyltransferase" evidence="18">
    <location>
        <begin position="101"/>
        <end position="242"/>
    </location>
</feature>
<dbReference type="GO" id="GO:0046872">
    <property type="term" value="F:metal ion binding"/>
    <property type="evidence" value="ECO:0007669"/>
    <property type="project" value="UniProtKB-KW"/>
</dbReference>
<evidence type="ECO:0000256" key="17">
    <source>
        <dbReference type="SAM" id="Phobius"/>
    </source>
</evidence>
<keyword evidence="8 17" id="KW-0812">Transmembrane</keyword>
<evidence type="ECO:0000313" key="19">
    <source>
        <dbReference type="EMBL" id="OCT95770.1"/>
    </source>
</evidence>
<evidence type="ECO:0000256" key="3">
    <source>
        <dbReference type="ARBA" id="ARBA00004922"/>
    </source>
</evidence>
<keyword evidence="9" id="KW-0479">Metal-binding</keyword>
<dbReference type="EMBL" id="CM004468">
    <property type="protein sequence ID" value="OCT95770.1"/>
    <property type="molecule type" value="Genomic_DNA"/>
</dbReference>
<dbReference type="Gene3D" id="3.90.550.50">
    <property type="match status" value="1"/>
</dbReference>
<accession>A0A974DQM9</accession>
<dbReference type="PANTHER" id="PTHR23033:SF9">
    <property type="entry name" value="GLYCOPROTEIN-N-ACETYLGALACTOSAMINE 3-BETA-GALACTOSYLTRANSFERASE 1-A"/>
    <property type="match status" value="1"/>
</dbReference>
<evidence type="ECO:0000256" key="2">
    <source>
        <dbReference type="ARBA" id="ARBA00004606"/>
    </source>
</evidence>
<dbReference type="GO" id="GO:0016020">
    <property type="term" value="C:membrane"/>
    <property type="evidence" value="ECO:0007669"/>
    <property type="project" value="UniProtKB-SubCell"/>
</dbReference>
<dbReference type="AlphaFoldDB" id="A0A974DQM9"/>
<proteinExistence type="inferred from homology"/>
<evidence type="ECO:0000256" key="15">
    <source>
        <dbReference type="ARBA" id="ARBA00023211"/>
    </source>
</evidence>
<keyword evidence="12 17" id="KW-1133">Transmembrane helix</keyword>
<keyword evidence="13 17" id="KW-0472">Membrane</keyword>
<reference evidence="20" key="1">
    <citation type="journal article" date="2016" name="Nature">
        <title>Genome evolution in the allotetraploid frog Xenopus laevis.</title>
        <authorList>
            <person name="Session A.M."/>
            <person name="Uno Y."/>
            <person name="Kwon T."/>
            <person name="Chapman J.A."/>
            <person name="Toyoda A."/>
            <person name="Takahashi S."/>
            <person name="Fukui A."/>
            <person name="Hikosaka A."/>
            <person name="Suzuki A."/>
            <person name="Kondo M."/>
            <person name="van Heeringen S.J."/>
            <person name="Quigley I."/>
            <person name="Heinz S."/>
            <person name="Ogino H."/>
            <person name="Ochi H."/>
            <person name="Hellsten U."/>
            <person name="Lyons J.B."/>
            <person name="Simakov O."/>
            <person name="Putnam N."/>
            <person name="Stites J."/>
            <person name="Kuroki Y."/>
            <person name="Tanaka T."/>
            <person name="Michiue T."/>
            <person name="Watanabe M."/>
            <person name="Bogdanovic O."/>
            <person name="Lister R."/>
            <person name="Georgiou G."/>
            <person name="Paranjpe S.S."/>
            <person name="van Kruijsbergen I."/>
            <person name="Shu S."/>
            <person name="Carlson J."/>
            <person name="Kinoshita T."/>
            <person name="Ohta Y."/>
            <person name="Mawaribuchi S."/>
            <person name="Jenkins J."/>
            <person name="Grimwood J."/>
            <person name="Schmutz J."/>
            <person name="Mitros T."/>
            <person name="Mozaffari S.V."/>
            <person name="Suzuki Y."/>
            <person name="Haramoto Y."/>
            <person name="Yamamoto T.S."/>
            <person name="Takagi C."/>
            <person name="Heald R."/>
            <person name="Miller K."/>
            <person name="Haudenschild C."/>
            <person name="Kitzman J."/>
            <person name="Nakayama T."/>
            <person name="Izutsu Y."/>
            <person name="Robert J."/>
            <person name="Fortriede J."/>
            <person name="Burns K."/>
            <person name="Lotay V."/>
            <person name="Karimi K."/>
            <person name="Yasuoka Y."/>
            <person name="Dichmann D.S."/>
            <person name="Flajnik M.F."/>
            <person name="Houston D.W."/>
            <person name="Shendure J."/>
            <person name="DuPasquier L."/>
            <person name="Vize P.D."/>
            <person name="Zorn A.M."/>
            <person name="Ito M."/>
            <person name="Marcotte E.M."/>
            <person name="Wallingford J.B."/>
            <person name="Ito Y."/>
            <person name="Asashima M."/>
            <person name="Ueno N."/>
            <person name="Matsuda Y."/>
            <person name="Veenstra G.J."/>
            <person name="Fujiyama A."/>
            <person name="Harland R.M."/>
            <person name="Taira M."/>
            <person name="Rokhsar D.S."/>
        </authorList>
    </citation>
    <scope>NUCLEOTIDE SEQUENCE [LARGE SCALE GENOMIC DNA]</scope>
    <source>
        <strain evidence="20">J</strain>
    </source>
</reference>
<dbReference type="PANTHER" id="PTHR23033">
    <property type="entry name" value="BETA1,3-GALACTOSYLTRANSFERASE"/>
    <property type="match status" value="1"/>
</dbReference>
<feature type="transmembrane region" description="Helical" evidence="17">
    <location>
        <begin position="16"/>
        <end position="39"/>
    </location>
</feature>
<evidence type="ECO:0000313" key="20">
    <source>
        <dbReference type="Proteomes" id="UP000694892"/>
    </source>
</evidence>
<keyword evidence="6" id="KW-0328">Glycosyltransferase</keyword>
<comment type="subcellular location">
    <subcellularLocation>
        <location evidence="2">Membrane</location>
        <topology evidence="2">Single-pass type II membrane protein</topology>
    </subcellularLocation>
</comment>
<keyword evidence="14" id="KW-1015">Disulfide bond</keyword>
<protein>
    <recommendedName>
        <fullName evidence="5">N-acetylgalactosaminide beta-1,3-galactosyltransferase</fullName>
        <ecNumber evidence="5">2.4.1.122</ecNumber>
    </recommendedName>
</protein>
<evidence type="ECO:0000256" key="4">
    <source>
        <dbReference type="ARBA" id="ARBA00006462"/>
    </source>
</evidence>
<comment type="pathway">
    <text evidence="3">Protein modification; protein glycosylation.</text>
</comment>
<dbReference type="GO" id="GO:0001525">
    <property type="term" value="P:angiogenesis"/>
    <property type="evidence" value="ECO:0007669"/>
    <property type="project" value="UniProtKB-ARBA"/>
</dbReference>